<evidence type="ECO:0000256" key="5">
    <source>
        <dbReference type="ARBA" id="ARBA00038874"/>
    </source>
</evidence>
<keyword evidence="1" id="KW-0444">Lipid biosynthesis</keyword>
<gene>
    <name evidence="7" type="primary">LOC106747369</name>
</gene>
<dbReference type="OrthoDB" id="10267235at2759"/>
<proteinExistence type="inferred from homology"/>
<comment type="pathway">
    <text evidence="3">Phospholipid metabolism; phosphatidylethanolamine biosynthesis; phosphatidylethanolamine from ethanolamine: step 1/3.</text>
</comment>
<evidence type="ECO:0000256" key="1">
    <source>
        <dbReference type="ARBA" id="ARBA00023209"/>
    </source>
</evidence>
<protein>
    <recommendedName>
        <fullName evidence="5">ethanolamine kinase</fullName>
        <ecNumber evidence="5">2.7.1.82</ecNumber>
    </recommendedName>
</protein>
<dbReference type="Pfam" id="PF01633">
    <property type="entry name" value="Choline_kinase"/>
    <property type="match status" value="1"/>
</dbReference>
<sequence>MDACEQHLDITIDENEIFDGVKGVIKKIRPSWPLQQLHFKTFTNGISNKLVGVWHLDRYTDMVLTRIYGNNTDLLVDRKKELENIRILHKAGYTHCIYATFNNGFAYQFLEGDTLTVEAVRDPQVYPLIARRLAEMHKVENENIPKEAFIWEKMEKYMEIMPRKFSDSLKQTKFEILIQPYAVLEKEYQILKEELSTLDSPVVYAHNDLLLTNILYNRRKKSVAFIDYEYTAFNYQAFDIANHFAEYAGLEPVPNYSLYPDKEFQKVWLREYLRTYNATSEVSEEEVDKLYQEVAKFSPFPHFFWGCWSLIQSMHSTIDFDFLEYAAARFNEYFRRKEDISELKIDNE</sequence>
<dbReference type="AlphaFoldDB" id="A0A6P3XQU9"/>
<dbReference type="SUPFAM" id="SSF56112">
    <property type="entry name" value="Protein kinase-like (PK-like)"/>
    <property type="match status" value="1"/>
</dbReference>
<dbReference type="PANTHER" id="PTHR22603">
    <property type="entry name" value="CHOLINE/ETHANOALAMINE KINASE"/>
    <property type="match status" value="1"/>
</dbReference>
<evidence type="ECO:0000313" key="7">
    <source>
        <dbReference type="RefSeq" id="XP_014480308.1"/>
    </source>
</evidence>
<dbReference type="CDD" id="cd05157">
    <property type="entry name" value="ETNK_euk"/>
    <property type="match status" value="1"/>
</dbReference>
<evidence type="ECO:0000256" key="2">
    <source>
        <dbReference type="ARBA" id="ARBA00023264"/>
    </source>
</evidence>
<keyword evidence="6" id="KW-1185">Reference proteome</keyword>
<dbReference type="EC" id="2.7.1.82" evidence="5"/>
<dbReference type="Proteomes" id="UP000515204">
    <property type="component" value="Unplaced"/>
</dbReference>
<keyword evidence="1" id="KW-0443">Lipid metabolism</keyword>
<evidence type="ECO:0000256" key="3">
    <source>
        <dbReference type="ARBA" id="ARBA00037883"/>
    </source>
</evidence>
<keyword evidence="1" id="KW-0594">Phospholipid biosynthesis</keyword>
<evidence type="ECO:0000313" key="6">
    <source>
        <dbReference type="Proteomes" id="UP000515204"/>
    </source>
</evidence>
<keyword evidence="7" id="KW-0808">Transferase</keyword>
<reference evidence="7" key="1">
    <citation type="submission" date="2025-08" db="UniProtKB">
        <authorList>
            <consortium name="RefSeq"/>
        </authorList>
    </citation>
    <scope>IDENTIFICATION</scope>
</reference>
<dbReference type="GO" id="GO:0005737">
    <property type="term" value="C:cytoplasm"/>
    <property type="evidence" value="ECO:0007669"/>
    <property type="project" value="TreeGrafter"/>
</dbReference>
<dbReference type="GeneID" id="106747369"/>
<dbReference type="PANTHER" id="PTHR22603:SF66">
    <property type="entry name" value="ETHANOLAMINE KINASE"/>
    <property type="match status" value="1"/>
</dbReference>
<dbReference type="GO" id="GO:0004305">
    <property type="term" value="F:ethanolamine kinase activity"/>
    <property type="evidence" value="ECO:0007669"/>
    <property type="project" value="UniProtKB-EC"/>
</dbReference>
<dbReference type="CTD" id="32585"/>
<keyword evidence="2" id="KW-1208">Phospholipid metabolism</keyword>
<evidence type="ECO:0000256" key="4">
    <source>
        <dbReference type="ARBA" id="ARBA00038211"/>
    </source>
</evidence>
<dbReference type="RefSeq" id="XP_014480308.1">
    <property type="nucleotide sequence ID" value="XM_014624822.1"/>
</dbReference>
<dbReference type="KEGG" id="dqu:106747369"/>
<name>A0A6P3XQU9_DINQU</name>
<dbReference type="GO" id="GO:0006646">
    <property type="term" value="P:phosphatidylethanolamine biosynthetic process"/>
    <property type="evidence" value="ECO:0007669"/>
    <property type="project" value="TreeGrafter"/>
</dbReference>
<organism evidence="6 7">
    <name type="scientific">Dinoponera quadriceps</name>
    <name type="common">South American ant</name>
    <dbReference type="NCBI Taxonomy" id="609295"/>
    <lineage>
        <taxon>Eukaryota</taxon>
        <taxon>Metazoa</taxon>
        <taxon>Ecdysozoa</taxon>
        <taxon>Arthropoda</taxon>
        <taxon>Hexapoda</taxon>
        <taxon>Insecta</taxon>
        <taxon>Pterygota</taxon>
        <taxon>Neoptera</taxon>
        <taxon>Endopterygota</taxon>
        <taxon>Hymenoptera</taxon>
        <taxon>Apocrita</taxon>
        <taxon>Aculeata</taxon>
        <taxon>Formicoidea</taxon>
        <taxon>Formicidae</taxon>
        <taxon>Ponerinae</taxon>
        <taxon>Ponerini</taxon>
        <taxon>Dinoponera</taxon>
    </lineage>
</organism>
<dbReference type="Gene3D" id="3.30.200.20">
    <property type="entry name" value="Phosphorylase Kinase, domain 1"/>
    <property type="match status" value="1"/>
</dbReference>
<dbReference type="Gene3D" id="3.90.1200.10">
    <property type="match status" value="1"/>
</dbReference>
<accession>A0A6P3XQU9</accession>
<comment type="similarity">
    <text evidence="4">Belongs to the choline/ethanolamine kinase family.</text>
</comment>
<keyword evidence="7" id="KW-0418">Kinase</keyword>
<dbReference type="InterPro" id="IPR011009">
    <property type="entry name" value="Kinase-like_dom_sf"/>
</dbReference>